<gene>
    <name evidence="1" type="ORF">LOK49_LG04G03744</name>
</gene>
<dbReference type="EMBL" id="CM045759">
    <property type="protein sequence ID" value="KAI8018002.1"/>
    <property type="molecule type" value="Genomic_DNA"/>
</dbReference>
<organism evidence="1 2">
    <name type="scientific">Camellia lanceoleosa</name>
    <dbReference type="NCBI Taxonomy" id="1840588"/>
    <lineage>
        <taxon>Eukaryota</taxon>
        <taxon>Viridiplantae</taxon>
        <taxon>Streptophyta</taxon>
        <taxon>Embryophyta</taxon>
        <taxon>Tracheophyta</taxon>
        <taxon>Spermatophyta</taxon>
        <taxon>Magnoliopsida</taxon>
        <taxon>eudicotyledons</taxon>
        <taxon>Gunneridae</taxon>
        <taxon>Pentapetalae</taxon>
        <taxon>asterids</taxon>
        <taxon>Ericales</taxon>
        <taxon>Theaceae</taxon>
        <taxon>Camellia</taxon>
    </lineage>
</organism>
<proteinExistence type="predicted"/>
<reference evidence="1 2" key="1">
    <citation type="journal article" date="2022" name="Plant J.">
        <title>Chromosome-level genome of Camellia lanceoleosa provides a valuable resource for understanding genome evolution and self-incompatibility.</title>
        <authorList>
            <person name="Gong W."/>
            <person name="Xiao S."/>
            <person name="Wang L."/>
            <person name="Liao Z."/>
            <person name="Chang Y."/>
            <person name="Mo W."/>
            <person name="Hu G."/>
            <person name="Li W."/>
            <person name="Zhao G."/>
            <person name="Zhu H."/>
            <person name="Hu X."/>
            <person name="Ji K."/>
            <person name="Xiang X."/>
            <person name="Song Q."/>
            <person name="Yuan D."/>
            <person name="Jin S."/>
            <person name="Zhang L."/>
        </authorList>
    </citation>
    <scope>NUCLEOTIDE SEQUENCE [LARGE SCALE GENOMIC DNA]</scope>
    <source>
        <strain evidence="1">SQ_2022a</strain>
    </source>
</reference>
<keyword evidence="2" id="KW-1185">Reference proteome</keyword>
<dbReference type="Proteomes" id="UP001060215">
    <property type="component" value="Chromosome 2"/>
</dbReference>
<sequence length="92" mass="10265">MVDSNAPFARKFHQDDPVLDKIDSELLFRGQDILLLVGGASEAEKMGPIHALLWKDIIAIVGVVKWIFDDINCEWAPQSPVPPKEGGKNKRK</sequence>
<evidence type="ECO:0000313" key="2">
    <source>
        <dbReference type="Proteomes" id="UP001060215"/>
    </source>
</evidence>
<protein>
    <submittedName>
        <fullName evidence="1">Beta-glucuronosyltransferase GlcAT14B</fullName>
    </submittedName>
</protein>
<accession>A0ACC0HWP8</accession>
<comment type="caution">
    <text evidence="1">The sequence shown here is derived from an EMBL/GenBank/DDBJ whole genome shotgun (WGS) entry which is preliminary data.</text>
</comment>
<name>A0ACC0HWP8_9ERIC</name>
<evidence type="ECO:0000313" key="1">
    <source>
        <dbReference type="EMBL" id="KAI8018002.1"/>
    </source>
</evidence>